<dbReference type="EMBL" id="PNYA01000023">
    <property type="protein sequence ID" value="PMS16661.1"/>
    <property type="molecule type" value="Genomic_DNA"/>
</dbReference>
<dbReference type="GO" id="GO:0003993">
    <property type="term" value="F:acid phosphatase activity"/>
    <property type="evidence" value="ECO:0007669"/>
    <property type="project" value="InterPro"/>
</dbReference>
<proteinExistence type="predicted"/>
<dbReference type="Gene3D" id="3.40.720.10">
    <property type="entry name" value="Alkaline Phosphatase, subunit A"/>
    <property type="match status" value="1"/>
</dbReference>
<dbReference type="InterPro" id="IPR017768">
    <property type="entry name" value="AcpA"/>
</dbReference>
<comment type="caution">
    <text evidence="3">The sequence shown here is derived from an EMBL/GenBank/DDBJ whole genome shotgun (WGS) entry which is preliminary data.</text>
</comment>
<dbReference type="PROSITE" id="PS51257">
    <property type="entry name" value="PROKAR_LIPOPROTEIN"/>
    <property type="match status" value="1"/>
</dbReference>
<dbReference type="Pfam" id="PF04185">
    <property type="entry name" value="Phosphoesterase"/>
    <property type="match status" value="1"/>
</dbReference>
<name>A0A2N7VHN3_9BURK</name>
<dbReference type="PANTHER" id="PTHR31956:SF1">
    <property type="entry name" value="NON-SPECIFIC PHOSPHOLIPASE C1"/>
    <property type="match status" value="1"/>
</dbReference>
<dbReference type="InterPro" id="IPR007312">
    <property type="entry name" value="Phosphoesterase"/>
</dbReference>
<dbReference type="CDD" id="cd16013">
    <property type="entry name" value="AcpA"/>
    <property type="match status" value="1"/>
</dbReference>
<sequence length="530" mass="56540">MEGNHLRPITVALRSLFAASVLLVSLAGCNGSSNDTPVANATAAASIDKVQNVVVIYLENRSFDNLFGNFPGANGIANVTAANAQVNFDGKTVLSKLPAVWGSETDPSLGLVSTLPNAPFRLDAAPVNSTMTVVGPDLVHRFYQHQMQINGGANNMFAAYSNRGGYVMGYYDGSSLNLYKLAQQYTLADNFFQGAFGGSFLNHQYLVCACAPTYPNAPASEIATVDASGKALQIDPTSPASANQGQVKFVHDGDVTPDGYAVNTILPPYQPSAAPSAAGQDVRLANPAGDAYEGSAVLPPIDSSKFTTIGDTLTAAGVNWKWYAGQWNNALVEGLTVRDSKNYKLIWTETPGQPDFEPHHQPFNYYSRFDPTTTQGQAERANHLQDATNLLSDAANGTLPPVAFYKPAGNLNAHPGYSDLESADADLANVLGALQKSPQWAHMAIVVTTDEFGGFFDHVAPPAGDRWGPGSRIPAVVISPYAKKGYVDHTYYDTASILKFITKRFNLKPLAGFRPATGDLTNAFDFTQAP</sequence>
<reference evidence="3 4" key="1">
    <citation type="submission" date="2018-01" db="EMBL/GenBank/DDBJ databases">
        <title>Whole genome analyses suggest that Burkholderia sensu lato contains two further novel genera in the rhizoxinica-symbiotica group Mycetohabitans gen. nov., and Trinickia gen. nov.: implications for the evolution of diazotrophy and nodulation in the Burkholderiaceae.</title>
        <authorList>
            <person name="Estrada-de los Santos P."/>
            <person name="Palmer M."/>
            <person name="Chavez-Ramirez B."/>
            <person name="Beukes C."/>
            <person name="Steenkamp E.T."/>
            <person name="Hirsch A.M."/>
            <person name="Manyaka P."/>
            <person name="Maluk M."/>
            <person name="Lafos M."/>
            <person name="Crook M."/>
            <person name="Gross E."/>
            <person name="Simon M.F."/>
            <person name="Bueno dos Reis Junior F."/>
            <person name="Poole P.S."/>
            <person name="Venter S.N."/>
            <person name="James E.K."/>
        </authorList>
    </citation>
    <scope>NUCLEOTIDE SEQUENCE [LARGE SCALE GENOMIC DNA]</scope>
    <source>
        <strain evidence="3 4">GIMN1.004</strain>
    </source>
</reference>
<evidence type="ECO:0000256" key="1">
    <source>
        <dbReference type="ARBA" id="ARBA00022801"/>
    </source>
</evidence>
<evidence type="ECO:0000313" key="3">
    <source>
        <dbReference type="EMBL" id="PMS16661.1"/>
    </source>
</evidence>
<keyword evidence="2" id="KW-0732">Signal</keyword>
<dbReference type="AlphaFoldDB" id="A0A2N7VHN3"/>
<organism evidence="3 4">
    <name type="scientific">Trinickia dabaoshanensis</name>
    <dbReference type="NCBI Taxonomy" id="564714"/>
    <lineage>
        <taxon>Bacteria</taxon>
        <taxon>Pseudomonadati</taxon>
        <taxon>Pseudomonadota</taxon>
        <taxon>Betaproteobacteria</taxon>
        <taxon>Burkholderiales</taxon>
        <taxon>Burkholderiaceae</taxon>
        <taxon>Trinickia</taxon>
    </lineage>
</organism>
<dbReference type="Proteomes" id="UP000235616">
    <property type="component" value="Unassembled WGS sequence"/>
</dbReference>
<dbReference type="PANTHER" id="PTHR31956">
    <property type="entry name" value="NON-SPECIFIC PHOSPHOLIPASE C4-RELATED"/>
    <property type="match status" value="1"/>
</dbReference>
<protein>
    <submittedName>
        <fullName evidence="3">Acid phosphatase</fullName>
    </submittedName>
</protein>
<gene>
    <name evidence="3" type="ORF">C0Z18_22755</name>
</gene>
<evidence type="ECO:0000313" key="4">
    <source>
        <dbReference type="Proteomes" id="UP000235616"/>
    </source>
</evidence>
<keyword evidence="1" id="KW-0378">Hydrolase</keyword>
<dbReference type="SUPFAM" id="SSF53649">
    <property type="entry name" value="Alkaline phosphatase-like"/>
    <property type="match status" value="1"/>
</dbReference>
<dbReference type="InterPro" id="IPR017850">
    <property type="entry name" value="Alkaline_phosphatase_core_sf"/>
</dbReference>
<dbReference type="OrthoDB" id="9770871at2"/>
<evidence type="ECO:0000256" key="2">
    <source>
        <dbReference type="SAM" id="SignalP"/>
    </source>
</evidence>
<feature type="signal peptide" evidence="2">
    <location>
        <begin position="1"/>
        <end position="27"/>
    </location>
</feature>
<keyword evidence="4" id="KW-1185">Reference proteome</keyword>
<accession>A0A2N7VHN3</accession>
<dbReference type="RefSeq" id="WP_102647708.1">
    <property type="nucleotide sequence ID" value="NZ_PNYA01000023.1"/>
</dbReference>
<dbReference type="NCBIfam" id="TIGR03397">
    <property type="entry name" value="acid_phos_Burk"/>
    <property type="match status" value="1"/>
</dbReference>
<feature type="chain" id="PRO_5014756948" evidence="2">
    <location>
        <begin position="28"/>
        <end position="530"/>
    </location>
</feature>